<accession>A0A8X6Q718</accession>
<reference evidence="1" key="1">
    <citation type="submission" date="2020-08" db="EMBL/GenBank/DDBJ databases">
        <title>Multicomponent nature underlies the extraordinary mechanical properties of spider dragline silk.</title>
        <authorList>
            <person name="Kono N."/>
            <person name="Nakamura H."/>
            <person name="Mori M."/>
            <person name="Yoshida Y."/>
            <person name="Ohtoshi R."/>
            <person name="Malay A.D."/>
            <person name="Moran D.A.P."/>
            <person name="Tomita M."/>
            <person name="Numata K."/>
            <person name="Arakawa K."/>
        </authorList>
    </citation>
    <scope>NUCLEOTIDE SEQUENCE</scope>
</reference>
<gene>
    <name evidence="1" type="primary">AVEN_255022_1</name>
    <name evidence="1" type="ORF">NPIL_394801</name>
</gene>
<name>A0A8X6Q718_NEPPI</name>
<dbReference type="AlphaFoldDB" id="A0A8X6Q718"/>
<dbReference type="PANTHER" id="PTHR22954:SF3">
    <property type="entry name" value="PROTEIN CBG08539"/>
    <property type="match status" value="1"/>
</dbReference>
<proteinExistence type="predicted"/>
<dbReference type="OrthoDB" id="5967017at2759"/>
<dbReference type="EMBL" id="BMAW01076928">
    <property type="protein sequence ID" value="GFU03828.1"/>
    <property type="molecule type" value="Genomic_DNA"/>
</dbReference>
<dbReference type="PANTHER" id="PTHR22954">
    <property type="entry name" value="RETROVIRAL PROTEASE-RELATED"/>
    <property type="match status" value="1"/>
</dbReference>
<organism evidence="1 2">
    <name type="scientific">Nephila pilipes</name>
    <name type="common">Giant wood spider</name>
    <name type="synonym">Nephila maculata</name>
    <dbReference type="NCBI Taxonomy" id="299642"/>
    <lineage>
        <taxon>Eukaryota</taxon>
        <taxon>Metazoa</taxon>
        <taxon>Ecdysozoa</taxon>
        <taxon>Arthropoda</taxon>
        <taxon>Chelicerata</taxon>
        <taxon>Arachnida</taxon>
        <taxon>Araneae</taxon>
        <taxon>Araneomorphae</taxon>
        <taxon>Entelegynae</taxon>
        <taxon>Araneoidea</taxon>
        <taxon>Nephilidae</taxon>
        <taxon>Nephila</taxon>
    </lineage>
</organism>
<evidence type="ECO:0000313" key="2">
    <source>
        <dbReference type="Proteomes" id="UP000887013"/>
    </source>
</evidence>
<comment type="caution">
    <text evidence="1">The sequence shown here is derived from an EMBL/GenBank/DDBJ whole genome shotgun (WGS) entry which is preliminary data.</text>
</comment>
<dbReference type="Pfam" id="PF03564">
    <property type="entry name" value="DUF1759"/>
    <property type="match status" value="1"/>
</dbReference>
<dbReference type="Proteomes" id="UP000887013">
    <property type="component" value="Unassembled WGS sequence"/>
</dbReference>
<evidence type="ECO:0000313" key="1">
    <source>
        <dbReference type="EMBL" id="GFU03828.1"/>
    </source>
</evidence>
<protein>
    <submittedName>
        <fullName evidence="1">Uncharacterized protein</fullName>
    </submittedName>
</protein>
<sequence length="202" mass="23769">MLKLDVQVPQIEIIENYEVKQAMKLPELFLKEFDGSAREWLSFRNTFVKIHEEPKLNDHTKFVYLNQATVSKSKARNIVESFLATVDSKAIEHLKNRLGREDILIQVYVRDLLHLVLKNNNNRGKEFNISSLYDRLEINLRSLESLGVTEDKYTSILFPLVESCLPYDVLRIWEREWEKLNSGKNELKSILEFLKNEVLSEE</sequence>
<dbReference type="InterPro" id="IPR005312">
    <property type="entry name" value="DUF1759"/>
</dbReference>
<keyword evidence="2" id="KW-1185">Reference proteome</keyword>